<reference evidence="3 4" key="1">
    <citation type="journal article" date="2015" name="Nature">
        <title>rRNA introns, odd ribosomes, and small enigmatic genomes across a large radiation of phyla.</title>
        <authorList>
            <person name="Brown C.T."/>
            <person name="Hug L.A."/>
            <person name="Thomas B.C."/>
            <person name="Sharon I."/>
            <person name="Castelle C.J."/>
            <person name="Singh A."/>
            <person name="Wilkins M.J."/>
            <person name="Williams K.H."/>
            <person name="Banfield J.F."/>
        </authorList>
    </citation>
    <scope>NUCLEOTIDE SEQUENCE [LARGE SCALE GENOMIC DNA]</scope>
</reference>
<gene>
    <name evidence="3" type="ORF">UU29_C0009G0048</name>
</gene>
<protein>
    <recommendedName>
        <fullName evidence="5">Integral membrane protein</fullName>
    </recommendedName>
</protein>
<dbReference type="AlphaFoldDB" id="A0A0G0X568"/>
<accession>A0A0G0X568</accession>
<feature type="signal peptide" evidence="2">
    <location>
        <begin position="1"/>
        <end position="27"/>
    </location>
</feature>
<keyword evidence="1" id="KW-0812">Transmembrane</keyword>
<dbReference type="Proteomes" id="UP000034601">
    <property type="component" value="Unassembled WGS sequence"/>
</dbReference>
<dbReference type="EMBL" id="LCAB01000009">
    <property type="protein sequence ID" value="KKR82777.1"/>
    <property type="molecule type" value="Genomic_DNA"/>
</dbReference>
<name>A0A0G0X568_9BACT</name>
<feature type="transmembrane region" description="Helical" evidence="1">
    <location>
        <begin position="62"/>
        <end position="83"/>
    </location>
</feature>
<organism evidence="3 4">
    <name type="scientific">Candidatus Daviesbacteria bacterium GW2011_GWA2_40_9</name>
    <dbReference type="NCBI Taxonomy" id="1618424"/>
    <lineage>
        <taxon>Bacteria</taxon>
        <taxon>Candidatus Daviesiibacteriota</taxon>
    </lineage>
</organism>
<comment type="caution">
    <text evidence="3">The sequence shown here is derived from an EMBL/GenBank/DDBJ whole genome shotgun (WGS) entry which is preliminary data.</text>
</comment>
<evidence type="ECO:0008006" key="5">
    <source>
        <dbReference type="Google" id="ProtNLM"/>
    </source>
</evidence>
<dbReference type="InterPro" id="IPR043993">
    <property type="entry name" value="T4SS_pilin"/>
</dbReference>
<evidence type="ECO:0000256" key="2">
    <source>
        <dbReference type="SAM" id="SignalP"/>
    </source>
</evidence>
<feature type="transmembrane region" description="Helical" evidence="1">
    <location>
        <begin position="104"/>
        <end position="131"/>
    </location>
</feature>
<keyword evidence="2" id="KW-0732">Signal</keyword>
<keyword evidence="1" id="KW-1133">Transmembrane helix</keyword>
<evidence type="ECO:0000256" key="1">
    <source>
        <dbReference type="SAM" id="Phobius"/>
    </source>
</evidence>
<evidence type="ECO:0000313" key="4">
    <source>
        <dbReference type="Proteomes" id="UP000034601"/>
    </source>
</evidence>
<evidence type="ECO:0000313" key="3">
    <source>
        <dbReference type="EMBL" id="KKR82777.1"/>
    </source>
</evidence>
<keyword evidence="1" id="KW-0472">Membrane</keyword>
<proteinExistence type="predicted"/>
<sequence length="135" mass="14311">MRNIFKPLFLITVIFLLLTWGSSPALALPADVDSVLGKIIPPPQVSGLGVGAAGISRVLSNIIIIIFVVASILFVFMVVISALQWIVSGGDKEAVAKARSRLTYAIIGIVLLALSFLILRVIGQITGFSFFKGSA</sequence>
<feature type="chain" id="PRO_5002535125" description="Integral membrane protein" evidence="2">
    <location>
        <begin position="28"/>
        <end position="135"/>
    </location>
</feature>
<dbReference type="Pfam" id="PF18895">
    <property type="entry name" value="T4SS_pilin"/>
    <property type="match status" value="1"/>
</dbReference>